<evidence type="ECO:0000313" key="3">
    <source>
        <dbReference type="EMBL" id="WDE96311.1"/>
    </source>
</evidence>
<dbReference type="PROSITE" id="PS00662">
    <property type="entry name" value="T2SP_E"/>
    <property type="match status" value="1"/>
</dbReference>
<dbReference type="Proteomes" id="UP001214250">
    <property type="component" value="Chromosome 1"/>
</dbReference>
<dbReference type="CDD" id="cd01131">
    <property type="entry name" value="PilT"/>
    <property type="match status" value="1"/>
</dbReference>
<dbReference type="Gene3D" id="3.30.450.90">
    <property type="match status" value="1"/>
</dbReference>
<sequence length="360" mass="39701">MAARMDGFLHYLFDKGGSDLHLLSNHVPKIRKSGNLVAMEGEGVIGADEMEGILKEICPDAKWKQYVENFDLDFAYEIPGVARFRVNYMRTVDGMASVMRTIPTEILTMEQLNLPDTFKDVVEQGPGLILVTGPTGSGKSTTLAAMINHINETQSKHIITIEDPLEFVHPNKKSIIVQREVHDHTTSFNMALKGAMRADPDIVLVGEMRDPETIGLALSCAAMGLMVFGTLHTNNAPKTIDRIIGAFPAKQQPQVRAMLASSLRTIISQLLCKTTDGKRCASHEILLFHPALPGLIREGKLSSIRGLIEGGVKKGMKTMDMDLLRLYKEGRISGEEAYMKAAEKVTFQDFLPPGYFGDKT</sequence>
<name>A0ABY7VU07_9BACT</name>
<comment type="similarity">
    <text evidence="1">Belongs to the GSP E family.</text>
</comment>
<feature type="domain" description="Bacterial type II secretion system protein E" evidence="2">
    <location>
        <begin position="196"/>
        <end position="210"/>
    </location>
</feature>
<evidence type="ECO:0000259" key="2">
    <source>
        <dbReference type="PROSITE" id="PS00662"/>
    </source>
</evidence>
<dbReference type="Gene3D" id="3.40.50.300">
    <property type="entry name" value="P-loop containing nucleotide triphosphate hydrolases"/>
    <property type="match status" value="1"/>
</dbReference>
<dbReference type="NCBIfam" id="TIGR01420">
    <property type="entry name" value="pilT_fam"/>
    <property type="match status" value="1"/>
</dbReference>
<evidence type="ECO:0000313" key="4">
    <source>
        <dbReference type="Proteomes" id="UP001214250"/>
    </source>
</evidence>
<evidence type="ECO:0000256" key="1">
    <source>
        <dbReference type="ARBA" id="ARBA00006611"/>
    </source>
</evidence>
<dbReference type="Pfam" id="PF00437">
    <property type="entry name" value="T2SSE"/>
    <property type="match status" value="1"/>
</dbReference>
<reference evidence="3 4" key="1">
    <citation type="submission" date="2023-02" db="EMBL/GenBank/DDBJ databases">
        <title>Genome sequence of Lentisphaera profundi SAORIC-696.</title>
        <authorList>
            <person name="Kim e."/>
            <person name="Cho J.-C."/>
            <person name="Choi A."/>
            <person name="Kang I."/>
        </authorList>
    </citation>
    <scope>NUCLEOTIDE SEQUENCE [LARGE SCALE GENOMIC DNA]</scope>
    <source>
        <strain evidence="3 4">SAORIC-696</strain>
    </source>
</reference>
<gene>
    <name evidence="3" type="ORF">PQO03_11385</name>
</gene>
<keyword evidence="4" id="KW-1185">Reference proteome</keyword>
<dbReference type="RefSeq" id="WP_274150384.1">
    <property type="nucleotide sequence ID" value="NZ_CP117811.1"/>
</dbReference>
<organism evidence="3 4">
    <name type="scientific">Lentisphaera profundi</name>
    <dbReference type="NCBI Taxonomy" id="1658616"/>
    <lineage>
        <taxon>Bacteria</taxon>
        <taxon>Pseudomonadati</taxon>
        <taxon>Lentisphaerota</taxon>
        <taxon>Lentisphaeria</taxon>
        <taxon>Lentisphaerales</taxon>
        <taxon>Lentisphaeraceae</taxon>
        <taxon>Lentisphaera</taxon>
    </lineage>
</organism>
<dbReference type="InterPro" id="IPR050921">
    <property type="entry name" value="T4SS_GSP_E_ATPase"/>
</dbReference>
<dbReference type="InterPro" id="IPR001482">
    <property type="entry name" value="T2SS/T4SS_dom"/>
</dbReference>
<dbReference type="InterPro" id="IPR006321">
    <property type="entry name" value="PilT/PilU"/>
</dbReference>
<accession>A0ABY7VU07</accession>
<dbReference type="InterPro" id="IPR027417">
    <property type="entry name" value="P-loop_NTPase"/>
</dbReference>
<dbReference type="EMBL" id="CP117811">
    <property type="protein sequence ID" value="WDE96311.1"/>
    <property type="molecule type" value="Genomic_DNA"/>
</dbReference>
<protein>
    <submittedName>
        <fullName evidence="3">PilT/PilU family type 4a pilus ATPase</fullName>
    </submittedName>
</protein>
<proteinExistence type="inferred from homology"/>
<dbReference type="PANTHER" id="PTHR30486">
    <property type="entry name" value="TWITCHING MOTILITY PROTEIN PILT"/>
    <property type="match status" value="1"/>
</dbReference>
<dbReference type="SUPFAM" id="SSF52540">
    <property type="entry name" value="P-loop containing nucleoside triphosphate hydrolases"/>
    <property type="match status" value="1"/>
</dbReference>
<dbReference type="PANTHER" id="PTHR30486:SF6">
    <property type="entry name" value="TYPE IV PILUS RETRACTATION ATPASE PILT"/>
    <property type="match status" value="1"/>
</dbReference>